<accession>A0A0A9BRJ6</accession>
<reference evidence="1" key="2">
    <citation type="journal article" date="2015" name="Data Brief">
        <title>Shoot transcriptome of the giant reed, Arundo donax.</title>
        <authorList>
            <person name="Barrero R.A."/>
            <person name="Guerrero F.D."/>
            <person name="Moolhuijzen P."/>
            <person name="Goolsby J.A."/>
            <person name="Tidwell J."/>
            <person name="Bellgard S.E."/>
            <person name="Bellgard M.I."/>
        </authorList>
    </citation>
    <scope>NUCLEOTIDE SEQUENCE</scope>
    <source>
        <tissue evidence="1">Shoot tissue taken approximately 20 cm above the soil surface</tissue>
    </source>
</reference>
<evidence type="ECO:0000313" key="1">
    <source>
        <dbReference type="EMBL" id="JAD63760.1"/>
    </source>
</evidence>
<protein>
    <submittedName>
        <fullName evidence="1">Uncharacterized protein</fullName>
    </submittedName>
</protein>
<proteinExistence type="predicted"/>
<dbReference type="AlphaFoldDB" id="A0A0A9BRJ6"/>
<sequence>MEMRTRRSYASFLQRRTKTSYFKQGW</sequence>
<name>A0A0A9BRJ6_ARUDO</name>
<organism evidence="1">
    <name type="scientific">Arundo donax</name>
    <name type="common">Giant reed</name>
    <name type="synonym">Donax arundinaceus</name>
    <dbReference type="NCBI Taxonomy" id="35708"/>
    <lineage>
        <taxon>Eukaryota</taxon>
        <taxon>Viridiplantae</taxon>
        <taxon>Streptophyta</taxon>
        <taxon>Embryophyta</taxon>
        <taxon>Tracheophyta</taxon>
        <taxon>Spermatophyta</taxon>
        <taxon>Magnoliopsida</taxon>
        <taxon>Liliopsida</taxon>
        <taxon>Poales</taxon>
        <taxon>Poaceae</taxon>
        <taxon>PACMAD clade</taxon>
        <taxon>Arundinoideae</taxon>
        <taxon>Arundineae</taxon>
        <taxon>Arundo</taxon>
    </lineage>
</organism>
<dbReference type="EMBL" id="GBRH01234135">
    <property type="protein sequence ID" value="JAD63760.1"/>
    <property type="molecule type" value="Transcribed_RNA"/>
</dbReference>
<reference evidence="1" key="1">
    <citation type="submission" date="2014-09" db="EMBL/GenBank/DDBJ databases">
        <authorList>
            <person name="Magalhaes I.L.F."/>
            <person name="Oliveira U."/>
            <person name="Santos F.R."/>
            <person name="Vidigal T.H.D.A."/>
            <person name="Brescovit A.D."/>
            <person name="Santos A.J."/>
        </authorList>
    </citation>
    <scope>NUCLEOTIDE SEQUENCE</scope>
    <source>
        <tissue evidence="1">Shoot tissue taken approximately 20 cm above the soil surface</tissue>
    </source>
</reference>